<dbReference type="EMBL" id="LT670818">
    <property type="protein sequence ID" value="SHG53466.1"/>
    <property type="molecule type" value="Genomic_DNA"/>
</dbReference>
<gene>
    <name evidence="1" type="ORF">SAMN05444169_2926</name>
</gene>
<dbReference type="Proteomes" id="UP000190675">
    <property type="component" value="Chromosome I"/>
</dbReference>
<protein>
    <submittedName>
        <fullName evidence="1">Uncharacterized protein</fullName>
    </submittedName>
</protein>
<evidence type="ECO:0000313" key="1">
    <source>
        <dbReference type="EMBL" id="SHG53466.1"/>
    </source>
</evidence>
<name>A0A1M5KL19_9BRAD</name>
<reference evidence="1 2" key="1">
    <citation type="submission" date="2016-11" db="EMBL/GenBank/DDBJ databases">
        <authorList>
            <person name="Jaros S."/>
            <person name="Januszkiewicz K."/>
            <person name="Wedrychowicz H."/>
        </authorList>
    </citation>
    <scope>NUCLEOTIDE SEQUENCE [LARGE SCALE GENOMIC DNA]</scope>
    <source>
        <strain evidence="1 2">GAS242</strain>
    </source>
</reference>
<evidence type="ECO:0000313" key="2">
    <source>
        <dbReference type="Proteomes" id="UP000190675"/>
    </source>
</evidence>
<dbReference type="RefSeq" id="WP_244567896.1">
    <property type="nucleotide sequence ID" value="NZ_LT670818.1"/>
</dbReference>
<organism evidence="1 2">
    <name type="scientific">Bradyrhizobium erythrophlei</name>
    <dbReference type="NCBI Taxonomy" id="1437360"/>
    <lineage>
        <taxon>Bacteria</taxon>
        <taxon>Pseudomonadati</taxon>
        <taxon>Pseudomonadota</taxon>
        <taxon>Alphaproteobacteria</taxon>
        <taxon>Hyphomicrobiales</taxon>
        <taxon>Nitrobacteraceae</taxon>
        <taxon>Bradyrhizobium</taxon>
    </lineage>
</organism>
<accession>A0A1M5KL19</accession>
<dbReference type="AlphaFoldDB" id="A0A1M5KL19"/>
<proteinExistence type="predicted"/>
<sequence length="165" mass="18293">MEPFRNREPANGAQLTKRATAVAGVGAAVGRPAKQRSRVTNGKLFATTVRDGRSGWSRRLGDVLSLHIADCGGEDVVSYAERSIIRRIATITTELEWIEQDFKSSRKGPTAEQLDLYLRGSNNLRRLLEAIGLERRCRDVTPTLSEYLAQRVDDDHADVEIEGGQ</sequence>